<reference evidence="4" key="1">
    <citation type="submission" date="2016-10" db="EMBL/GenBank/DDBJ databases">
        <authorList>
            <person name="Varghese N."/>
            <person name="Submissions S."/>
        </authorList>
    </citation>
    <scope>NUCLEOTIDE SEQUENCE [LARGE SCALE GENOMIC DNA]</scope>
    <source>
        <strain evidence="4">Nm71</strain>
    </source>
</reference>
<sequence length="210" mass="23526">MNTWTTIQHNEANPADAPKARAADLRRSLGRKMDFSLYNPKETDEIEALFTKTFCDSEGESEGAIVGDLAGELIRSTDENDFYGFVARDDVDLVGSILFSRMWFERKIDAFILAPVAIRTDCQRRGIGQKLINFGLNALKNCGVELVLTYGDPRFYSMVGFSVVTENVISPPFKLSQPEGWMAQSLVGDQIDPIQGKSRCVEALNKPKYW</sequence>
<dbReference type="CDD" id="cd04301">
    <property type="entry name" value="NAT_SF"/>
    <property type="match status" value="1"/>
</dbReference>
<keyword evidence="4" id="KW-1185">Reference proteome</keyword>
<gene>
    <name evidence="3" type="ORF">SAMN05216326_1607</name>
</gene>
<evidence type="ECO:0000259" key="2">
    <source>
        <dbReference type="PROSITE" id="PS51186"/>
    </source>
</evidence>
<dbReference type="Pfam" id="PF13508">
    <property type="entry name" value="Acetyltransf_7"/>
    <property type="match status" value="1"/>
</dbReference>
<dbReference type="EMBL" id="FOIA01000060">
    <property type="protein sequence ID" value="SET67789.1"/>
    <property type="molecule type" value="Genomic_DNA"/>
</dbReference>
<dbReference type="RefSeq" id="WP_218143009.1">
    <property type="nucleotide sequence ID" value="NZ_FOIA01000060.1"/>
</dbReference>
<protein>
    <submittedName>
        <fullName evidence="3">Predicted N-acetyltransferase YhbS</fullName>
    </submittedName>
</protein>
<evidence type="ECO:0000313" key="4">
    <source>
        <dbReference type="Proteomes" id="UP000199345"/>
    </source>
</evidence>
<dbReference type="AlphaFoldDB" id="A0A1I0GCP4"/>
<organism evidence="3 4">
    <name type="scientific">Nitrosomonas marina</name>
    <dbReference type="NCBI Taxonomy" id="917"/>
    <lineage>
        <taxon>Bacteria</taxon>
        <taxon>Pseudomonadati</taxon>
        <taxon>Pseudomonadota</taxon>
        <taxon>Betaproteobacteria</taxon>
        <taxon>Nitrosomonadales</taxon>
        <taxon>Nitrosomonadaceae</taxon>
        <taxon>Nitrosomonas</taxon>
    </lineage>
</organism>
<accession>A0A1I0GCP4</accession>
<keyword evidence="3" id="KW-0808">Transferase</keyword>
<feature type="compositionally biased region" description="Polar residues" evidence="1">
    <location>
        <begin position="1"/>
        <end position="11"/>
    </location>
</feature>
<dbReference type="InterPro" id="IPR016181">
    <property type="entry name" value="Acyl_CoA_acyltransferase"/>
</dbReference>
<proteinExistence type="predicted"/>
<name>A0A1I0GCP4_9PROT</name>
<feature type="region of interest" description="Disordered" evidence="1">
    <location>
        <begin position="1"/>
        <end position="20"/>
    </location>
</feature>
<dbReference type="InterPro" id="IPR000182">
    <property type="entry name" value="GNAT_dom"/>
</dbReference>
<feature type="domain" description="N-acetyltransferase" evidence="2">
    <location>
        <begin position="33"/>
        <end position="187"/>
    </location>
</feature>
<dbReference type="PROSITE" id="PS51186">
    <property type="entry name" value="GNAT"/>
    <property type="match status" value="1"/>
</dbReference>
<dbReference type="Gene3D" id="3.40.630.30">
    <property type="match status" value="1"/>
</dbReference>
<dbReference type="GO" id="GO:0016747">
    <property type="term" value="F:acyltransferase activity, transferring groups other than amino-acyl groups"/>
    <property type="evidence" value="ECO:0007669"/>
    <property type="project" value="InterPro"/>
</dbReference>
<evidence type="ECO:0000256" key="1">
    <source>
        <dbReference type="SAM" id="MobiDB-lite"/>
    </source>
</evidence>
<dbReference type="SUPFAM" id="SSF55729">
    <property type="entry name" value="Acyl-CoA N-acyltransferases (Nat)"/>
    <property type="match status" value="1"/>
</dbReference>
<evidence type="ECO:0000313" key="3">
    <source>
        <dbReference type="EMBL" id="SET67789.1"/>
    </source>
</evidence>
<dbReference type="Proteomes" id="UP000199345">
    <property type="component" value="Unassembled WGS sequence"/>
</dbReference>